<feature type="compositionally biased region" description="Basic and acidic residues" evidence="1">
    <location>
        <begin position="12"/>
        <end position="21"/>
    </location>
</feature>
<gene>
    <name evidence="2" type="ORF">CBR_g30537</name>
</gene>
<name>A0A388LCY3_CHABU</name>
<evidence type="ECO:0000256" key="1">
    <source>
        <dbReference type="SAM" id="MobiDB-lite"/>
    </source>
</evidence>
<comment type="caution">
    <text evidence="2">The sequence shown here is derived from an EMBL/GenBank/DDBJ whole genome shotgun (WGS) entry which is preliminary data.</text>
</comment>
<evidence type="ECO:0000313" key="2">
    <source>
        <dbReference type="EMBL" id="GBG80171.1"/>
    </source>
</evidence>
<dbReference type="AlphaFoldDB" id="A0A388LCY3"/>
<organism evidence="2 3">
    <name type="scientific">Chara braunii</name>
    <name type="common">Braun's stonewort</name>
    <dbReference type="NCBI Taxonomy" id="69332"/>
    <lineage>
        <taxon>Eukaryota</taxon>
        <taxon>Viridiplantae</taxon>
        <taxon>Streptophyta</taxon>
        <taxon>Charophyceae</taxon>
        <taxon>Charales</taxon>
        <taxon>Characeae</taxon>
        <taxon>Chara</taxon>
    </lineage>
</organism>
<dbReference type="Proteomes" id="UP000265515">
    <property type="component" value="Unassembled WGS sequence"/>
</dbReference>
<feature type="region of interest" description="Disordered" evidence="1">
    <location>
        <begin position="330"/>
        <end position="378"/>
    </location>
</feature>
<protein>
    <submittedName>
        <fullName evidence="2">Uncharacterized protein</fullName>
    </submittedName>
</protein>
<feature type="compositionally biased region" description="Basic and acidic residues" evidence="1">
    <location>
        <begin position="295"/>
        <end position="306"/>
    </location>
</feature>
<feature type="region of interest" description="Disordered" evidence="1">
    <location>
        <begin position="295"/>
        <end position="314"/>
    </location>
</feature>
<feature type="region of interest" description="Disordered" evidence="1">
    <location>
        <begin position="1"/>
        <end position="83"/>
    </location>
</feature>
<feature type="compositionally biased region" description="Basic and acidic residues" evidence="1">
    <location>
        <begin position="46"/>
        <end position="62"/>
    </location>
</feature>
<dbReference type="Gramene" id="GBG80171">
    <property type="protein sequence ID" value="GBG80171"/>
    <property type="gene ID" value="CBR_g30537"/>
</dbReference>
<feature type="compositionally biased region" description="Basic residues" evidence="1">
    <location>
        <begin position="368"/>
        <end position="378"/>
    </location>
</feature>
<reference evidence="2 3" key="1">
    <citation type="journal article" date="2018" name="Cell">
        <title>The Chara Genome: Secondary Complexity and Implications for Plant Terrestrialization.</title>
        <authorList>
            <person name="Nishiyama T."/>
            <person name="Sakayama H."/>
            <person name="Vries J.D."/>
            <person name="Buschmann H."/>
            <person name="Saint-Marcoux D."/>
            <person name="Ullrich K.K."/>
            <person name="Haas F.B."/>
            <person name="Vanderstraeten L."/>
            <person name="Becker D."/>
            <person name="Lang D."/>
            <person name="Vosolsobe S."/>
            <person name="Rombauts S."/>
            <person name="Wilhelmsson P.K.I."/>
            <person name="Janitza P."/>
            <person name="Kern R."/>
            <person name="Heyl A."/>
            <person name="Rumpler F."/>
            <person name="Villalobos L.I.A.C."/>
            <person name="Clay J.M."/>
            <person name="Skokan R."/>
            <person name="Toyoda A."/>
            <person name="Suzuki Y."/>
            <person name="Kagoshima H."/>
            <person name="Schijlen E."/>
            <person name="Tajeshwar N."/>
            <person name="Catarino B."/>
            <person name="Hetherington A.J."/>
            <person name="Saltykova A."/>
            <person name="Bonnot C."/>
            <person name="Breuninger H."/>
            <person name="Symeonidi A."/>
            <person name="Radhakrishnan G.V."/>
            <person name="Van Nieuwerburgh F."/>
            <person name="Deforce D."/>
            <person name="Chang C."/>
            <person name="Karol K.G."/>
            <person name="Hedrich R."/>
            <person name="Ulvskov P."/>
            <person name="Glockner G."/>
            <person name="Delwiche C.F."/>
            <person name="Petrasek J."/>
            <person name="Van de Peer Y."/>
            <person name="Friml J."/>
            <person name="Beilby M."/>
            <person name="Dolan L."/>
            <person name="Kohara Y."/>
            <person name="Sugano S."/>
            <person name="Fujiyama A."/>
            <person name="Delaux P.-M."/>
            <person name="Quint M."/>
            <person name="TheiBen G."/>
            <person name="Hagemann M."/>
            <person name="Harholt J."/>
            <person name="Dunand C."/>
            <person name="Zachgo S."/>
            <person name="Langdale J."/>
            <person name="Maumus F."/>
            <person name="Straeten D.V.D."/>
            <person name="Gould S.B."/>
            <person name="Rensing S.A."/>
        </authorList>
    </citation>
    <scope>NUCLEOTIDE SEQUENCE [LARGE SCALE GENOMIC DNA]</scope>
    <source>
        <strain evidence="2 3">S276</strain>
    </source>
</reference>
<dbReference type="EMBL" id="BFEA01000339">
    <property type="protein sequence ID" value="GBG80171.1"/>
    <property type="molecule type" value="Genomic_DNA"/>
</dbReference>
<feature type="compositionally biased region" description="Polar residues" evidence="1">
    <location>
        <begin position="24"/>
        <end position="34"/>
    </location>
</feature>
<proteinExistence type="predicted"/>
<keyword evidence="3" id="KW-1185">Reference proteome</keyword>
<feature type="compositionally biased region" description="Basic and acidic residues" evidence="1">
    <location>
        <begin position="339"/>
        <end position="350"/>
    </location>
</feature>
<evidence type="ECO:0000313" key="3">
    <source>
        <dbReference type="Proteomes" id="UP000265515"/>
    </source>
</evidence>
<accession>A0A388LCY3</accession>
<sequence>MRRWAGGEAYEAEQRRLRELDTGAVQTDGGSQMYSGRPAVGVASERAAEGEHAPESGSGHDDGDQDAGADCSDGGDGREAPDQDIIDRVIVGLCAAHMEGGTQRAHDTLHVGDAIMEEEVGLHTDHQGSDTGARRCPVMEGGVHVHEEARLSPSWDAAGDMSLALIVRPRSSFYADDDHPGRRLDKRLGEGQGIFARGSSAGANVGDEGVADVGRSSVHTTTRILGLSNRQTRRQVVFPAPGAVEDRRRGLPYTSGEEGDLRIPAGVRRYGSISGLEAQIAAERQHLDELVQEQDRVAESETHGDEADTETESIDVVARRYRARRAAAVAAAPAAAGDPHTEPRHIERAAHGGGQSAPSGSRLGAARHGTRGRRSRRS</sequence>